<dbReference type="InterPro" id="IPR000772">
    <property type="entry name" value="Ricin_B_lectin"/>
</dbReference>
<organism evidence="3 4">
    <name type="scientific">Nocardiopsis terrae</name>
    <dbReference type="NCBI Taxonomy" id="372655"/>
    <lineage>
        <taxon>Bacteria</taxon>
        <taxon>Bacillati</taxon>
        <taxon>Actinomycetota</taxon>
        <taxon>Actinomycetes</taxon>
        <taxon>Streptosporangiales</taxon>
        <taxon>Nocardiopsidaceae</taxon>
        <taxon>Nocardiopsis</taxon>
    </lineage>
</organism>
<dbReference type="InterPro" id="IPR012334">
    <property type="entry name" value="Pectin_lyas_fold"/>
</dbReference>
<dbReference type="SUPFAM" id="SSF51126">
    <property type="entry name" value="Pectin lyase-like"/>
    <property type="match status" value="1"/>
</dbReference>
<dbReference type="CDD" id="cd00161">
    <property type="entry name" value="beta-trefoil_Ricin-like"/>
    <property type="match status" value="1"/>
</dbReference>
<feature type="chain" id="PRO_5045990484" description="Ricin B lectin domain-containing protein" evidence="1">
    <location>
        <begin position="33"/>
        <end position="558"/>
    </location>
</feature>
<comment type="caution">
    <text evidence="3">The sequence shown here is derived from an EMBL/GenBank/DDBJ whole genome shotgun (WGS) entry which is preliminary data.</text>
</comment>
<evidence type="ECO:0000313" key="4">
    <source>
        <dbReference type="Proteomes" id="UP000598217"/>
    </source>
</evidence>
<evidence type="ECO:0000256" key="1">
    <source>
        <dbReference type="SAM" id="SignalP"/>
    </source>
</evidence>
<proteinExistence type="predicted"/>
<dbReference type="InterPro" id="IPR011050">
    <property type="entry name" value="Pectin_lyase_fold/virulence"/>
</dbReference>
<gene>
    <name evidence="3" type="ORF">H4W79_003064</name>
</gene>
<dbReference type="InterPro" id="IPR035992">
    <property type="entry name" value="Ricin_B-like_lectins"/>
</dbReference>
<dbReference type="Pfam" id="PF14200">
    <property type="entry name" value="RicinB_lectin_2"/>
    <property type="match status" value="2"/>
</dbReference>
<dbReference type="SMART" id="SM00458">
    <property type="entry name" value="RICIN"/>
    <property type="match status" value="1"/>
</dbReference>
<keyword evidence="4" id="KW-1185">Reference proteome</keyword>
<dbReference type="Gene3D" id="2.80.10.50">
    <property type="match status" value="1"/>
</dbReference>
<reference evidence="3 4" key="1">
    <citation type="submission" date="2020-10" db="EMBL/GenBank/DDBJ databases">
        <title>Sequencing the genomes of 1000 actinobacteria strains.</title>
        <authorList>
            <person name="Klenk H.-P."/>
        </authorList>
    </citation>
    <scope>NUCLEOTIDE SEQUENCE [LARGE SCALE GENOMIC DNA]</scope>
    <source>
        <strain evidence="3 4">DSM 45157</strain>
    </source>
</reference>
<name>A0ABR9HJ24_9ACTN</name>
<dbReference type="PROSITE" id="PS50231">
    <property type="entry name" value="RICIN_B_LECTIN"/>
    <property type="match status" value="1"/>
</dbReference>
<sequence>MTDKTPSRRANRRRRPPWIAAAAAATTLAAAAALVLDPFADRTGQELQSGSEPLVTAADISPDGEYVLVNQHSGLAADVTGGSLDSGAELIQWERTDRPWQRFRFVPGGDGFFSLVNVHSGMAVDVWERSTEDGAQIRQYEPNGGHHQQWEPVDSAGGVSLVNRHSGKALEVWDWSEEPGGRLSQFDHHGGASQVWSVVRVDEGDEAADCGEGDAHAEAVLNGSTWTSRAGGGVLYEGGDMLQAMRAAVDGLTPGRTSQERVVVRGTGTVPADASLDLPSHTSLEVCGTIDVTGEPGAGHAPVRIRHAENVSVPHLTLTGHPYFGVYVRTSENVHLGQLDLRLSGGLGVRIDSRDDDSVRQARDIRVDDVFVSGTGSHGVETYGVDGLTIGTVTARDTGYSGLLLNDTVNADVGLVDAEGAGTGTGYAAFRMANRNGRVGDGYPANIRVGEVRARGGGRGIFCVSESGGAVIERVDIAGTGNNAVLVENCYNVTLAEQSGTVAGPGGIRIAARSEFPNSRDITFANLTLVDTELREDPCGQNTVVRDITWQNSRDNTC</sequence>
<feature type="signal peptide" evidence="1">
    <location>
        <begin position="1"/>
        <end position="32"/>
    </location>
</feature>
<dbReference type="EMBL" id="JADBDY010000001">
    <property type="protein sequence ID" value="MBE1458850.1"/>
    <property type="molecule type" value="Genomic_DNA"/>
</dbReference>
<protein>
    <recommendedName>
        <fullName evidence="2">Ricin B lectin domain-containing protein</fullName>
    </recommendedName>
</protein>
<evidence type="ECO:0000313" key="3">
    <source>
        <dbReference type="EMBL" id="MBE1458850.1"/>
    </source>
</evidence>
<dbReference type="RefSeq" id="WP_191271762.1">
    <property type="nucleotide sequence ID" value="NZ_BMXJ01000005.1"/>
</dbReference>
<dbReference type="Proteomes" id="UP000598217">
    <property type="component" value="Unassembled WGS sequence"/>
</dbReference>
<keyword evidence="1" id="KW-0732">Signal</keyword>
<evidence type="ECO:0000259" key="2">
    <source>
        <dbReference type="SMART" id="SM00458"/>
    </source>
</evidence>
<feature type="domain" description="Ricin B lectin" evidence="2">
    <location>
        <begin position="63"/>
        <end position="199"/>
    </location>
</feature>
<dbReference type="SUPFAM" id="SSF50370">
    <property type="entry name" value="Ricin B-like lectins"/>
    <property type="match status" value="1"/>
</dbReference>
<accession>A0ABR9HJ24</accession>
<dbReference type="Gene3D" id="2.160.20.10">
    <property type="entry name" value="Single-stranded right-handed beta-helix, Pectin lyase-like"/>
    <property type="match status" value="1"/>
</dbReference>